<organism evidence="2 3">
    <name type="scientific">Miscanthus lutarioriparius</name>
    <dbReference type="NCBI Taxonomy" id="422564"/>
    <lineage>
        <taxon>Eukaryota</taxon>
        <taxon>Viridiplantae</taxon>
        <taxon>Streptophyta</taxon>
        <taxon>Embryophyta</taxon>
        <taxon>Tracheophyta</taxon>
        <taxon>Spermatophyta</taxon>
        <taxon>Magnoliopsida</taxon>
        <taxon>Liliopsida</taxon>
        <taxon>Poales</taxon>
        <taxon>Poaceae</taxon>
        <taxon>PACMAD clade</taxon>
        <taxon>Panicoideae</taxon>
        <taxon>Andropogonodae</taxon>
        <taxon>Andropogoneae</taxon>
        <taxon>Saccharinae</taxon>
        <taxon>Miscanthus</taxon>
    </lineage>
</organism>
<sequence>MVGVGVAADAAAAARAQAARQVCAASAAFASCTHRRRRSSPHFVDWYLVLAVSTTTPSSLRSVRYSPRTRSELFGGVWRHERTQIGESASEDAVRRRYRQLALQLHPDKNRHPKAEVAFKIVSEAHACLTDQARRRAFDSERRGSFCAACHDRHAARWSKPPTLRAAAGATNHQAPATATAAARISKAAREVQRRLRDECRVIDGCLRANDAAARARRRQSFPLFDPSDSRRFPDYPHVRPPQFGLGGAELRRSGERLGRPEVDQHALNRRWCRDGGESPVYQIRTAAAECTERRAW</sequence>
<evidence type="ECO:0000313" key="3">
    <source>
        <dbReference type="Proteomes" id="UP000604825"/>
    </source>
</evidence>
<dbReference type="Pfam" id="PF00226">
    <property type="entry name" value="DnaJ"/>
    <property type="match status" value="1"/>
</dbReference>
<dbReference type="SMART" id="SM00271">
    <property type="entry name" value="DnaJ"/>
    <property type="match status" value="1"/>
</dbReference>
<accession>A0A811MY90</accession>
<comment type="caution">
    <text evidence="2">The sequence shown here is derived from an EMBL/GenBank/DDBJ whole genome shotgun (WGS) entry which is preliminary data.</text>
</comment>
<proteinExistence type="predicted"/>
<dbReference type="SUPFAM" id="SSF46565">
    <property type="entry name" value="Chaperone J-domain"/>
    <property type="match status" value="1"/>
</dbReference>
<name>A0A811MY90_9POAL</name>
<dbReference type="PRINTS" id="PR00625">
    <property type="entry name" value="JDOMAIN"/>
</dbReference>
<evidence type="ECO:0000259" key="1">
    <source>
        <dbReference type="PROSITE" id="PS50076"/>
    </source>
</evidence>
<dbReference type="AlphaFoldDB" id="A0A811MY90"/>
<dbReference type="PROSITE" id="PS50076">
    <property type="entry name" value="DNAJ_2"/>
    <property type="match status" value="1"/>
</dbReference>
<dbReference type="Gene3D" id="1.10.287.110">
    <property type="entry name" value="DnaJ domain"/>
    <property type="match status" value="1"/>
</dbReference>
<gene>
    <name evidence="2" type="ORF">NCGR_LOCUS10586</name>
</gene>
<dbReference type="InterPro" id="IPR018253">
    <property type="entry name" value="DnaJ_domain_CS"/>
</dbReference>
<dbReference type="InterPro" id="IPR001623">
    <property type="entry name" value="DnaJ_domain"/>
</dbReference>
<evidence type="ECO:0000313" key="2">
    <source>
        <dbReference type="EMBL" id="CAD6215323.1"/>
    </source>
</evidence>
<dbReference type="InterPro" id="IPR036869">
    <property type="entry name" value="J_dom_sf"/>
</dbReference>
<feature type="domain" description="J" evidence="1">
    <location>
        <begin position="45"/>
        <end position="142"/>
    </location>
</feature>
<dbReference type="Proteomes" id="UP000604825">
    <property type="component" value="Unassembled WGS sequence"/>
</dbReference>
<dbReference type="PROSITE" id="PS00636">
    <property type="entry name" value="DNAJ_1"/>
    <property type="match status" value="1"/>
</dbReference>
<dbReference type="PANTHER" id="PTHR44137:SF13">
    <property type="entry name" value="CHAPERONE DNAJ-DOMAIN SUPERFAMILY PROTEIN"/>
    <property type="match status" value="1"/>
</dbReference>
<dbReference type="EMBL" id="CAJGYO010000002">
    <property type="protein sequence ID" value="CAD6215323.1"/>
    <property type="molecule type" value="Genomic_DNA"/>
</dbReference>
<dbReference type="GO" id="GO:0005783">
    <property type="term" value="C:endoplasmic reticulum"/>
    <property type="evidence" value="ECO:0007669"/>
    <property type="project" value="UniProtKB-ARBA"/>
</dbReference>
<reference evidence="2" key="1">
    <citation type="submission" date="2020-10" db="EMBL/GenBank/DDBJ databases">
        <authorList>
            <person name="Han B."/>
            <person name="Lu T."/>
            <person name="Zhao Q."/>
            <person name="Huang X."/>
            <person name="Zhao Y."/>
        </authorList>
    </citation>
    <scope>NUCLEOTIDE SEQUENCE</scope>
</reference>
<dbReference type="OrthoDB" id="10250354at2759"/>
<keyword evidence="3" id="KW-1185">Reference proteome</keyword>
<dbReference type="PANTHER" id="PTHR44137">
    <property type="entry name" value="BNAC03G44070D PROTEIN"/>
    <property type="match status" value="1"/>
</dbReference>
<protein>
    <recommendedName>
        <fullName evidence="1">J domain-containing protein</fullName>
    </recommendedName>
</protein>
<dbReference type="CDD" id="cd06257">
    <property type="entry name" value="DnaJ"/>
    <property type="match status" value="1"/>
</dbReference>